<protein>
    <submittedName>
        <fullName evidence="2">Transglutaminase family protein</fullName>
    </submittedName>
</protein>
<sequence length="292" mass="31816">MRYLIRHRTTYRYVRPVELRPHRLMLFPRSSHVIRVLDSSLACTPPARLERTLDVFGNLIVTAEFAEAAARLIIASDLIVEQSAAQWPVFRIAPEAHSYPFAYTPDDLTDLGALLAPEYEDCAGKLEAWARGFVHATPTDTLSLLQDLNAGILDVVSYRTRDEQGTQAPLETMAKASGTCRDIAALFIDAARRLGFGARAVSGYLYDPDAAIDDHGSTHAWAEVYLPGAGWIPFDPTHRRMGSAGLVPVAVARCNAQTTPVDGGYIGAPEDFIGMEVSVSVSQAEIPPPGPQ</sequence>
<gene>
    <name evidence="2" type="ORF">FRZ32_04650</name>
</gene>
<comment type="caution">
    <text evidence="2">The sequence shown here is derived from an EMBL/GenBank/DDBJ whole genome shotgun (WGS) entry which is preliminary data.</text>
</comment>
<dbReference type="SUPFAM" id="SSF54001">
    <property type="entry name" value="Cysteine proteinases"/>
    <property type="match status" value="1"/>
</dbReference>
<dbReference type="AlphaFoldDB" id="A0A5C6TXP6"/>
<dbReference type="EMBL" id="VOQQ01000001">
    <property type="protein sequence ID" value="TXC64910.1"/>
    <property type="molecule type" value="Genomic_DNA"/>
</dbReference>
<dbReference type="OrthoDB" id="9804023at2"/>
<evidence type="ECO:0000313" key="3">
    <source>
        <dbReference type="Proteomes" id="UP000321249"/>
    </source>
</evidence>
<dbReference type="Gene3D" id="3.10.620.30">
    <property type="match status" value="1"/>
</dbReference>
<dbReference type="Pfam" id="PF01841">
    <property type="entry name" value="Transglut_core"/>
    <property type="match status" value="1"/>
</dbReference>
<name>A0A5C6TXP6_9SPHN</name>
<keyword evidence="3" id="KW-1185">Reference proteome</keyword>
<reference evidence="2 3" key="1">
    <citation type="journal article" date="2015" name="J. Microbiol.">
        <title>Sphingosinicella ginsenosidimutans sp. nov., with ginsenoside converting activity.</title>
        <authorList>
            <person name="Kim J.K."/>
            <person name="Kang M.S."/>
            <person name="Park S.C."/>
            <person name="Kim K.M."/>
            <person name="Choi K."/>
            <person name="Yoon M.H."/>
            <person name="Im W.T."/>
        </authorList>
    </citation>
    <scope>NUCLEOTIDE SEQUENCE [LARGE SCALE GENOMIC DNA]</scope>
    <source>
        <strain evidence="2 3">BS-11</strain>
    </source>
</reference>
<dbReference type="InterPro" id="IPR038765">
    <property type="entry name" value="Papain-like_cys_pep_sf"/>
</dbReference>
<dbReference type="PANTHER" id="PTHR33490">
    <property type="entry name" value="BLR5614 PROTEIN-RELATED"/>
    <property type="match status" value="1"/>
</dbReference>
<dbReference type="PANTHER" id="PTHR33490:SF1">
    <property type="entry name" value="SLL1233 PROTEIN"/>
    <property type="match status" value="1"/>
</dbReference>
<organism evidence="2 3">
    <name type="scientific">Allosphingosinicella ginsenosidimutans</name>
    <dbReference type="NCBI Taxonomy" id="1176539"/>
    <lineage>
        <taxon>Bacteria</taxon>
        <taxon>Pseudomonadati</taxon>
        <taxon>Pseudomonadota</taxon>
        <taxon>Alphaproteobacteria</taxon>
        <taxon>Sphingomonadales</taxon>
        <taxon>Sphingomonadaceae</taxon>
        <taxon>Allosphingosinicella</taxon>
    </lineage>
</organism>
<evidence type="ECO:0000259" key="1">
    <source>
        <dbReference type="SMART" id="SM00460"/>
    </source>
</evidence>
<evidence type="ECO:0000313" key="2">
    <source>
        <dbReference type="EMBL" id="TXC64910.1"/>
    </source>
</evidence>
<dbReference type="Pfam" id="PF08379">
    <property type="entry name" value="Bact_transglu_N"/>
    <property type="match status" value="1"/>
</dbReference>
<proteinExistence type="predicted"/>
<dbReference type="InterPro" id="IPR002931">
    <property type="entry name" value="Transglutaminase-like"/>
</dbReference>
<dbReference type="SMART" id="SM00460">
    <property type="entry name" value="TGc"/>
    <property type="match status" value="1"/>
</dbReference>
<dbReference type="InterPro" id="IPR013589">
    <property type="entry name" value="Bac_transglu_N"/>
</dbReference>
<accession>A0A5C6TXP6</accession>
<feature type="domain" description="Transglutaminase-like" evidence="1">
    <location>
        <begin position="172"/>
        <end position="238"/>
    </location>
</feature>
<dbReference type="Proteomes" id="UP000321249">
    <property type="component" value="Unassembled WGS sequence"/>
</dbReference>